<proteinExistence type="predicted"/>
<reference evidence="1 2" key="1">
    <citation type="submission" date="2023-07" db="EMBL/GenBank/DDBJ databases">
        <title>Genomic Encyclopedia of Type Strains, Phase IV (KMG-IV): sequencing the most valuable type-strain genomes for metagenomic binning, comparative biology and taxonomic classification.</title>
        <authorList>
            <person name="Goeker M."/>
        </authorList>
    </citation>
    <scope>NUCLEOTIDE SEQUENCE [LARGE SCALE GENOMIC DNA]</scope>
    <source>
        <strain evidence="1 2">DSM 3770</strain>
    </source>
</reference>
<keyword evidence="2" id="KW-1185">Reference proteome</keyword>
<dbReference type="EMBL" id="JAUSVY010000006">
    <property type="protein sequence ID" value="MDQ0505974.1"/>
    <property type="molecule type" value="Genomic_DNA"/>
</dbReference>
<dbReference type="Proteomes" id="UP001241747">
    <property type="component" value="Unassembled WGS sequence"/>
</dbReference>
<dbReference type="Pfam" id="PF09669">
    <property type="entry name" value="Phage_pRha"/>
    <property type="match status" value="1"/>
</dbReference>
<organism evidence="1 2">
    <name type="scientific">Xanthobacter agilis</name>
    <dbReference type="NCBI Taxonomy" id="47492"/>
    <lineage>
        <taxon>Bacteria</taxon>
        <taxon>Pseudomonadati</taxon>
        <taxon>Pseudomonadota</taxon>
        <taxon>Alphaproteobacteria</taxon>
        <taxon>Hyphomicrobiales</taxon>
        <taxon>Xanthobacteraceae</taxon>
        <taxon>Xanthobacter</taxon>
    </lineage>
</organism>
<protein>
    <submittedName>
        <fullName evidence="1">Phage regulator Rha-like protein</fullName>
    </submittedName>
</protein>
<gene>
    <name evidence="1" type="ORF">QOZ94_002778</name>
</gene>
<name>A0ABU0LFP8_XANAG</name>
<sequence>MTEIVQLSDHIQAKAGRDPLTMSSLEIAELLSPDNPRHDNVRRTIERLAEAGVFSLPPLEDVKVQRERRAETVSVYQLNKRSSLIVVAQLSPEFTARVVDRWQELEAKIAQPQAIPTTAEAFAHAFTMLAQTFERFAGECNPVTPYMFTHPFIEGRFRCARATGAA</sequence>
<accession>A0ABU0LFP8</accession>
<evidence type="ECO:0000313" key="1">
    <source>
        <dbReference type="EMBL" id="MDQ0505974.1"/>
    </source>
</evidence>
<evidence type="ECO:0000313" key="2">
    <source>
        <dbReference type="Proteomes" id="UP001241747"/>
    </source>
</evidence>
<dbReference type="RefSeq" id="WP_237347728.1">
    <property type="nucleotide sequence ID" value="NZ_JABWGX010000048.1"/>
</dbReference>
<comment type="caution">
    <text evidence="1">The sequence shown here is derived from an EMBL/GenBank/DDBJ whole genome shotgun (WGS) entry which is preliminary data.</text>
</comment>
<dbReference type="InterPro" id="IPR014054">
    <property type="entry name" value="Phage_regulatory_Rha"/>
</dbReference>